<dbReference type="InterPro" id="IPR011078">
    <property type="entry name" value="PyrdxlP_homeostasis"/>
</dbReference>
<evidence type="ECO:0000256" key="1">
    <source>
        <dbReference type="ARBA" id="ARBA00022898"/>
    </source>
</evidence>
<gene>
    <name evidence="5" type="ORF">WMO46_12640</name>
</gene>
<dbReference type="CDD" id="cd00635">
    <property type="entry name" value="PLPDE_III_YBL036c_like"/>
    <property type="match status" value="1"/>
</dbReference>
<dbReference type="InterPro" id="IPR029066">
    <property type="entry name" value="PLP-binding_barrel"/>
</dbReference>
<evidence type="ECO:0000313" key="5">
    <source>
        <dbReference type="EMBL" id="MEQ2545791.1"/>
    </source>
</evidence>
<dbReference type="Gene3D" id="3.20.20.10">
    <property type="entry name" value="Alanine racemase"/>
    <property type="match status" value="1"/>
</dbReference>
<organism evidence="5 6">
    <name type="scientific">Alistipes intestinihominis</name>
    <dbReference type="NCBI Taxonomy" id="3133172"/>
    <lineage>
        <taxon>Bacteria</taxon>
        <taxon>Pseudomonadati</taxon>
        <taxon>Bacteroidota</taxon>
        <taxon>Bacteroidia</taxon>
        <taxon>Bacteroidales</taxon>
        <taxon>Rikenellaceae</taxon>
        <taxon>Alistipes</taxon>
    </lineage>
</organism>
<evidence type="ECO:0000256" key="3">
    <source>
        <dbReference type="RuleBase" id="RU004514"/>
    </source>
</evidence>
<protein>
    <recommendedName>
        <fullName evidence="2">Pyridoxal phosphate homeostasis protein</fullName>
        <shortName evidence="2">PLP homeostasis protein</shortName>
    </recommendedName>
</protein>
<evidence type="ECO:0000259" key="4">
    <source>
        <dbReference type="Pfam" id="PF01168"/>
    </source>
</evidence>
<dbReference type="NCBIfam" id="TIGR00044">
    <property type="entry name" value="YggS family pyridoxal phosphate-dependent enzyme"/>
    <property type="match status" value="1"/>
</dbReference>
<dbReference type="RefSeq" id="WP_349094454.1">
    <property type="nucleotide sequence ID" value="NZ_JBBMFL010000016.1"/>
</dbReference>
<comment type="caution">
    <text evidence="5">The sequence shown here is derived from an EMBL/GenBank/DDBJ whole genome shotgun (WGS) entry which is preliminary data.</text>
</comment>
<dbReference type="SUPFAM" id="SSF51419">
    <property type="entry name" value="PLP-binding barrel"/>
    <property type="match status" value="1"/>
</dbReference>
<dbReference type="PIRSF" id="PIRSF004848">
    <property type="entry name" value="YBL036c_PLPDEIII"/>
    <property type="match status" value="1"/>
</dbReference>
<sequence>MSDIACQLSFVRSTIPAEVTLVAVSKTHPAEMIREAYDAGHRIFGESRPQELREKYEALPKDIEWHMIGHLQTNKIKYIAPFVTLIQSVDSARLAEAIQREAAKCGRSIGILLEIHVAAEETKTGWDVGELMEYIRTAPFAQMPNVCVRGVMGIATNTDDGETIRRDFNELRRCFDLLQPYFGARFDTLSMGMSHDYPLAVECGSTMVRVGSLIFGNRDYTK</sequence>
<keyword evidence="6" id="KW-1185">Reference proteome</keyword>
<keyword evidence="1 2" id="KW-0663">Pyridoxal phosphate</keyword>
<dbReference type="Pfam" id="PF01168">
    <property type="entry name" value="Ala_racemase_N"/>
    <property type="match status" value="1"/>
</dbReference>
<dbReference type="PANTHER" id="PTHR10146:SF14">
    <property type="entry name" value="PYRIDOXAL PHOSPHATE HOMEOSTASIS PROTEIN"/>
    <property type="match status" value="1"/>
</dbReference>
<dbReference type="Proteomes" id="UP001460202">
    <property type="component" value="Unassembled WGS sequence"/>
</dbReference>
<reference evidence="5 6" key="1">
    <citation type="submission" date="2024-03" db="EMBL/GenBank/DDBJ databases">
        <title>Human intestinal bacterial collection.</title>
        <authorList>
            <person name="Pauvert C."/>
            <person name="Hitch T.C.A."/>
            <person name="Clavel T."/>
        </authorList>
    </citation>
    <scope>NUCLEOTIDE SEQUENCE [LARGE SCALE GENOMIC DNA]</scope>
    <source>
        <strain evidence="5 6">CLA-KB-H122</strain>
    </source>
</reference>
<name>A0ABV1GZD6_9BACT</name>
<evidence type="ECO:0000313" key="6">
    <source>
        <dbReference type="Proteomes" id="UP001460202"/>
    </source>
</evidence>
<dbReference type="PANTHER" id="PTHR10146">
    <property type="entry name" value="PROLINE SYNTHETASE CO-TRANSCRIBED BACTERIAL HOMOLOG PROTEIN"/>
    <property type="match status" value="1"/>
</dbReference>
<proteinExistence type="inferred from homology"/>
<comment type="similarity">
    <text evidence="2 3">Belongs to the pyridoxal phosphate-binding protein YggS/PROSC family.</text>
</comment>
<dbReference type="EMBL" id="JBBMFL010000016">
    <property type="protein sequence ID" value="MEQ2545791.1"/>
    <property type="molecule type" value="Genomic_DNA"/>
</dbReference>
<feature type="modified residue" description="N6-(pyridoxal phosphate)lysine" evidence="2">
    <location>
        <position position="26"/>
    </location>
</feature>
<dbReference type="HAMAP" id="MF_02087">
    <property type="entry name" value="PLP_homeostasis"/>
    <property type="match status" value="1"/>
</dbReference>
<accession>A0ABV1GZD6</accession>
<comment type="function">
    <text evidence="2">Pyridoxal 5'-phosphate (PLP)-binding protein, which is involved in PLP homeostasis.</text>
</comment>
<feature type="domain" description="Alanine racemase N-terminal" evidence="4">
    <location>
        <begin position="7"/>
        <end position="217"/>
    </location>
</feature>
<dbReference type="InterPro" id="IPR001608">
    <property type="entry name" value="Ala_racemase_N"/>
</dbReference>
<dbReference type="PROSITE" id="PS01211">
    <property type="entry name" value="UPF0001"/>
    <property type="match status" value="1"/>
</dbReference>
<evidence type="ECO:0000256" key="2">
    <source>
        <dbReference type="HAMAP-Rule" id="MF_02087"/>
    </source>
</evidence>